<comment type="similarity">
    <text evidence="5">Belongs to the class I-like SAM-binding methyltransferase superfamily. Cation-dependent O-methyltransferase family.</text>
</comment>
<dbReference type="Gene3D" id="3.40.50.150">
    <property type="entry name" value="Vaccinia Virus protein VP39"/>
    <property type="match status" value="1"/>
</dbReference>
<keyword evidence="1" id="KW-0489">Methyltransferase</keyword>
<accession>A0AAV9B6P4</accession>
<evidence type="ECO:0000313" key="6">
    <source>
        <dbReference type="EMBL" id="KAK1271717.1"/>
    </source>
</evidence>
<dbReference type="AlphaFoldDB" id="A0AAV9B6P4"/>
<dbReference type="GO" id="GO:0008757">
    <property type="term" value="F:S-adenosylmethionine-dependent methyltransferase activity"/>
    <property type="evidence" value="ECO:0007669"/>
    <property type="project" value="TreeGrafter"/>
</dbReference>
<keyword evidence="7" id="KW-1185">Reference proteome</keyword>
<dbReference type="GO" id="GO:0032259">
    <property type="term" value="P:methylation"/>
    <property type="evidence" value="ECO:0007669"/>
    <property type="project" value="UniProtKB-KW"/>
</dbReference>
<keyword evidence="3" id="KW-0949">S-adenosyl-L-methionine</keyword>
<gene>
    <name evidence="6" type="ORF">QJS04_geneDACA012636</name>
</gene>
<dbReference type="PANTHER" id="PTHR10509">
    <property type="entry name" value="O-METHYLTRANSFERASE-RELATED"/>
    <property type="match status" value="1"/>
</dbReference>
<dbReference type="InterPro" id="IPR029063">
    <property type="entry name" value="SAM-dependent_MTases_sf"/>
</dbReference>
<organism evidence="6 7">
    <name type="scientific">Acorus gramineus</name>
    <name type="common">Dwarf sweet flag</name>
    <dbReference type="NCBI Taxonomy" id="55184"/>
    <lineage>
        <taxon>Eukaryota</taxon>
        <taxon>Viridiplantae</taxon>
        <taxon>Streptophyta</taxon>
        <taxon>Embryophyta</taxon>
        <taxon>Tracheophyta</taxon>
        <taxon>Spermatophyta</taxon>
        <taxon>Magnoliopsida</taxon>
        <taxon>Liliopsida</taxon>
        <taxon>Acoraceae</taxon>
        <taxon>Acorus</taxon>
    </lineage>
</organism>
<dbReference type="Pfam" id="PF01596">
    <property type="entry name" value="Methyltransf_3"/>
    <property type="match status" value="1"/>
</dbReference>
<dbReference type="SUPFAM" id="SSF53335">
    <property type="entry name" value="S-adenosyl-L-methionine-dependent methyltransferases"/>
    <property type="match status" value="1"/>
</dbReference>
<dbReference type="GO" id="GO:0046872">
    <property type="term" value="F:metal ion binding"/>
    <property type="evidence" value="ECO:0007669"/>
    <property type="project" value="UniProtKB-KW"/>
</dbReference>
<dbReference type="Proteomes" id="UP001179952">
    <property type="component" value="Unassembled WGS sequence"/>
</dbReference>
<comment type="caution">
    <text evidence="6">The sequence shown here is derived from an EMBL/GenBank/DDBJ whole genome shotgun (WGS) entry which is preliminary data.</text>
</comment>
<reference evidence="6" key="2">
    <citation type="submission" date="2023-06" db="EMBL/GenBank/DDBJ databases">
        <authorList>
            <person name="Ma L."/>
            <person name="Liu K.-W."/>
            <person name="Li Z."/>
            <person name="Hsiao Y.-Y."/>
            <person name="Qi Y."/>
            <person name="Fu T."/>
            <person name="Tang G."/>
            <person name="Zhang D."/>
            <person name="Sun W.-H."/>
            <person name="Liu D.-K."/>
            <person name="Li Y."/>
            <person name="Chen G.-Z."/>
            <person name="Liu X.-D."/>
            <person name="Liao X.-Y."/>
            <person name="Jiang Y.-T."/>
            <person name="Yu X."/>
            <person name="Hao Y."/>
            <person name="Huang J."/>
            <person name="Zhao X.-W."/>
            <person name="Ke S."/>
            <person name="Chen Y.-Y."/>
            <person name="Wu W.-L."/>
            <person name="Hsu J.-L."/>
            <person name="Lin Y.-F."/>
            <person name="Huang M.-D."/>
            <person name="Li C.-Y."/>
            <person name="Huang L."/>
            <person name="Wang Z.-W."/>
            <person name="Zhao X."/>
            <person name="Zhong W.-Y."/>
            <person name="Peng D.-H."/>
            <person name="Ahmad S."/>
            <person name="Lan S."/>
            <person name="Zhang J.-S."/>
            <person name="Tsai W.-C."/>
            <person name="Van De Peer Y."/>
            <person name="Liu Z.-J."/>
        </authorList>
    </citation>
    <scope>NUCLEOTIDE SEQUENCE</scope>
    <source>
        <strain evidence="6">SCP</strain>
        <tissue evidence="6">Leaves</tissue>
    </source>
</reference>
<sequence length="238" mass="26937">MDLGTFFEQKKNLLHSDALHEYILETNVYPREHEQLRRLRQVSTEHPGGYMTVPPEEGQLLSLLLKLMKAKKAMEIGVFMGYSLLSAALALPKDGKVIAIDPDREAFEKGLPYIKKANVESKIDFIHSKALPVLDEMLGEEKKEEGTFDFAFVDADKMSYGEYHERLMRLVKVGGLIAYDNTLWYGTVAEPDNAGLPEFVSKVREYLVKFNELLASDSRVEVSQLCIGDGLTLCRRTC</sequence>
<keyword evidence="4" id="KW-0479">Metal-binding</keyword>
<keyword evidence="2" id="KW-0808">Transferase</keyword>
<evidence type="ECO:0000256" key="5">
    <source>
        <dbReference type="ARBA" id="ARBA00023453"/>
    </source>
</evidence>
<evidence type="ECO:0000256" key="3">
    <source>
        <dbReference type="ARBA" id="ARBA00022691"/>
    </source>
</evidence>
<dbReference type="PROSITE" id="PS51682">
    <property type="entry name" value="SAM_OMT_I"/>
    <property type="match status" value="1"/>
</dbReference>
<name>A0AAV9B6P4_ACOGR</name>
<dbReference type="InterPro" id="IPR002935">
    <property type="entry name" value="SAM_O-MeTrfase"/>
</dbReference>
<evidence type="ECO:0000256" key="4">
    <source>
        <dbReference type="ARBA" id="ARBA00022723"/>
    </source>
</evidence>
<dbReference type="EMBL" id="JAUJYN010000005">
    <property type="protein sequence ID" value="KAK1271717.1"/>
    <property type="molecule type" value="Genomic_DNA"/>
</dbReference>
<dbReference type="CDD" id="cd02440">
    <property type="entry name" value="AdoMet_MTases"/>
    <property type="match status" value="1"/>
</dbReference>
<evidence type="ECO:0000256" key="2">
    <source>
        <dbReference type="ARBA" id="ARBA00022679"/>
    </source>
</evidence>
<reference evidence="6" key="1">
    <citation type="journal article" date="2023" name="Nat. Commun.">
        <title>Diploid and tetraploid genomes of Acorus and the evolution of monocots.</title>
        <authorList>
            <person name="Ma L."/>
            <person name="Liu K.W."/>
            <person name="Li Z."/>
            <person name="Hsiao Y.Y."/>
            <person name="Qi Y."/>
            <person name="Fu T."/>
            <person name="Tang G.D."/>
            <person name="Zhang D."/>
            <person name="Sun W.H."/>
            <person name="Liu D.K."/>
            <person name="Li Y."/>
            <person name="Chen G.Z."/>
            <person name="Liu X.D."/>
            <person name="Liao X.Y."/>
            <person name="Jiang Y.T."/>
            <person name="Yu X."/>
            <person name="Hao Y."/>
            <person name="Huang J."/>
            <person name="Zhao X.W."/>
            <person name="Ke S."/>
            <person name="Chen Y.Y."/>
            <person name="Wu W.L."/>
            <person name="Hsu J.L."/>
            <person name="Lin Y.F."/>
            <person name="Huang M.D."/>
            <person name="Li C.Y."/>
            <person name="Huang L."/>
            <person name="Wang Z.W."/>
            <person name="Zhao X."/>
            <person name="Zhong W.Y."/>
            <person name="Peng D.H."/>
            <person name="Ahmad S."/>
            <person name="Lan S."/>
            <person name="Zhang J.S."/>
            <person name="Tsai W.C."/>
            <person name="Van de Peer Y."/>
            <person name="Liu Z.J."/>
        </authorList>
    </citation>
    <scope>NUCLEOTIDE SEQUENCE</scope>
    <source>
        <strain evidence="6">SCP</strain>
    </source>
</reference>
<dbReference type="PANTHER" id="PTHR10509:SF34">
    <property type="entry name" value="TAPETUM-SPECIFIC METHYLTRANSFERASE 1"/>
    <property type="match status" value="1"/>
</dbReference>
<dbReference type="GO" id="GO:0008171">
    <property type="term" value="F:O-methyltransferase activity"/>
    <property type="evidence" value="ECO:0007669"/>
    <property type="project" value="InterPro"/>
</dbReference>
<evidence type="ECO:0000256" key="1">
    <source>
        <dbReference type="ARBA" id="ARBA00022603"/>
    </source>
</evidence>
<dbReference type="InterPro" id="IPR050362">
    <property type="entry name" value="Cation-dep_OMT"/>
</dbReference>
<evidence type="ECO:0008006" key="8">
    <source>
        <dbReference type="Google" id="ProtNLM"/>
    </source>
</evidence>
<evidence type="ECO:0000313" key="7">
    <source>
        <dbReference type="Proteomes" id="UP001179952"/>
    </source>
</evidence>
<proteinExistence type="inferred from homology"/>
<protein>
    <recommendedName>
        <fullName evidence="8">Caffeoyl-CoA O-methyltransferase</fullName>
    </recommendedName>
</protein>